<reference evidence="1" key="1">
    <citation type="submission" date="2021-06" db="EMBL/GenBank/DDBJ databases">
        <authorList>
            <person name="Kallberg Y."/>
            <person name="Tangrot J."/>
            <person name="Rosling A."/>
        </authorList>
    </citation>
    <scope>NUCLEOTIDE SEQUENCE</scope>
    <source>
        <strain evidence="1">CL356</strain>
    </source>
</reference>
<dbReference type="EMBL" id="CAJVPT010000094">
    <property type="protein sequence ID" value="CAG8438763.1"/>
    <property type="molecule type" value="Genomic_DNA"/>
</dbReference>
<name>A0ACA9JVK8_9GLOM</name>
<dbReference type="Proteomes" id="UP000789525">
    <property type="component" value="Unassembled WGS sequence"/>
</dbReference>
<evidence type="ECO:0000313" key="2">
    <source>
        <dbReference type="Proteomes" id="UP000789525"/>
    </source>
</evidence>
<accession>A0ACA9JVK8</accession>
<sequence length="579" mass="67883">MVKLNYSKASRSGSWRATNHREKCCWENSGAGSEVQEQVSIQRRVTPTWSIRWFIGDFRKLVDLYPRGRFLMSNNFTLEDEITKGTGYDCRIRLFPNGNWQYVKPGFVSLYLQASPIFGRDAPQGIFHRHKIIKMEILRFNQNSYVPIKSVHLTLDNAEKNGQNCYGVSKFCRTESILLSAQDFSSPIDITVKITIMDSPVNEMALLEPFLYNDRFSDVEFRFECRGKLRAHKVILASRSKYFEKLFDENKSSIVETLQVKDRMGKLSTDKIRRKITGLLNKLLWSNLDHITKRITDFVNLSKDENDGHTLRTVIAIIFDHACQCSNYSHLYAYLCRNLMNGIDQSIADRNVKMSDGTVARGRNLFLKCLYTKCQLEFEKGCNVDFYIKRDENGESTDATTNEHFLGLKERRRWIGLARFFTELFKCNIVTESMMHRCVKHCLNKTCPYFDQIELLCEILRTVGKFMDHEKAKAHMDAYFERIIFFAQHPQLNEALRSKLMNIVELRENNWVSVNEQLECNELDKMIVENNKSQQSQNQDISFYHIRDVDYKTFKRILYYIYTGRVDSKLDIEILKSFM</sequence>
<gene>
    <name evidence="1" type="ORF">ACOLOM_LOCUS95</name>
</gene>
<proteinExistence type="predicted"/>
<keyword evidence="2" id="KW-1185">Reference proteome</keyword>
<evidence type="ECO:0000313" key="1">
    <source>
        <dbReference type="EMBL" id="CAG8438763.1"/>
    </source>
</evidence>
<comment type="caution">
    <text evidence="1">The sequence shown here is derived from an EMBL/GenBank/DDBJ whole genome shotgun (WGS) entry which is preliminary data.</text>
</comment>
<organism evidence="1 2">
    <name type="scientific">Acaulospora colombiana</name>
    <dbReference type="NCBI Taxonomy" id="27376"/>
    <lineage>
        <taxon>Eukaryota</taxon>
        <taxon>Fungi</taxon>
        <taxon>Fungi incertae sedis</taxon>
        <taxon>Mucoromycota</taxon>
        <taxon>Glomeromycotina</taxon>
        <taxon>Glomeromycetes</taxon>
        <taxon>Diversisporales</taxon>
        <taxon>Acaulosporaceae</taxon>
        <taxon>Acaulospora</taxon>
    </lineage>
</organism>
<protein>
    <submittedName>
        <fullName evidence="1">10637_t:CDS:1</fullName>
    </submittedName>
</protein>